<dbReference type="InterPro" id="IPR000504">
    <property type="entry name" value="RRM_dom"/>
</dbReference>
<feature type="region of interest" description="Disordered" evidence="3">
    <location>
        <begin position="261"/>
        <end position="286"/>
    </location>
</feature>
<feature type="region of interest" description="Disordered" evidence="3">
    <location>
        <begin position="69"/>
        <end position="91"/>
    </location>
</feature>
<dbReference type="Proteomes" id="UP001552299">
    <property type="component" value="Unassembled WGS sequence"/>
</dbReference>
<dbReference type="SMART" id="SM00360">
    <property type="entry name" value="RRM"/>
    <property type="match status" value="2"/>
</dbReference>
<dbReference type="PANTHER" id="PTHR48025">
    <property type="entry name" value="OS02G0815200 PROTEIN"/>
    <property type="match status" value="1"/>
</dbReference>
<evidence type="ECO:0000313" key="6">
    <source>
        <dbReference type="Proteomes" id="UP001552299"/>
    </source>
</evidence>
<dbReference type="InterPro" id="IPR012677">
    <property type="entry name" value="Nucleotide-bd_a/b_plait_sf"/>
</dbReference>
<dbReference type="Gene3D" id="3.30.70.330">
    <property type="match status" value="2"/>
</dbReference>
<evidence type="ECO:0000256" key="2">
    <source>
        <dbReference type="PROSITE-ProRule" id="PRU00176"/>
    </source>
</evidence>
<proteinExistence type="predicted"/>
<reference evidence="5 6" key="1">
    <citation type="journal article" date="2024" name="Plant Biotechnol. J.">
        <title>Dendrobium thyrsiflorum genome and its molecular insights into genes involved in important horticultural traits.</title>
        <authorList>
            <person name="Chen B."/>
            <person name="Wang J.Y."/>
            <person name="Zheng P.J."/>
            <person name="Li K.L."/>
            <person name="Liang Y.M."/>
            <person name="Chen X.F."/>
            <person name="Zhang C."/>
            <person name="Zhao X."/>
            <person name="He X."/>
            <person name="Zhang G.Q."/>
            <person name="Liu Z.J."/>
            <person name="Xu Q."/>
        </authorList>
    </citation>
    <scope>NUCLEOTIDE SEQUENCE [LARGE SCALE GENOMIC DNA]</scope>
    <source>
        <strain evidence="5">GZMU011</strain>
    </source>
</reference>
<feature type="domain" description="RRM" evidence="4">
    <location>
        <begin position="91"/>
        <end position="168"/>
    </location>
</feature>
<comment type="caution">
    <text evidence="5">The sequence shown here is derived from an EMBL/GenBank/DDBJ whole genome shotgun (WGS) entry which is preliminary data.</text>
</comment>
<feature type="compositionally biased region" description="Basic and acidic residues" evidence="3">
    <location>
        <begin position="263"/>
        <end position="273"/>
    </location>
</feature>
<protein>
    <recommendedName>
        <fullName evidence="4">RRM domain-containing protein</fullName>
    </recommendedName>
</protein>
<name>A0ABD0U7D5_DENTH</name>
<dbReference type="GO" id="GO:0003723">
    <property type="term" value="F:RNA binding"/>
    <property type="evidence" value="ECO:0007669"/>
    <property type="project" value="UniProtKB-UniRule"/>
</dbReference>
<dbReference type="PROSITE" id="PS50102">
    <property type="entry name" value="RRM"/>
    <property type="match status" value="2"/>
</dbReference>
<dbReference type="SUPFAM" id="SSF54928">
    <property type="entry name" value="RNA-binding domain, RBD"/>
    <property type="match status" value="2"/>
</dbReference>
<evidence type="ECO:0000313" key="5">
    <source>
        <dbReference type="EMBL" id="KAL0908609.1"/>
    </source>
</evidence>
<evidence type="ECO:0000256" key="1">
    <source>
        <dbReference type="ARBA" id="ARBA00022884"/>
    </source>
</evidence>
<dbReference type="Pfam" id="PF00076">
    <property type="entry name" value="RRM_1"/>
    <property type="match status" value="2"/>
</dbReference>
<sequence length="286" mass="31725">MAMALPLLRHYPLSPPTLFFLPSSKSYPPNPPSPFSSISYLLPFFKQRNKAALIRQQCTRIASSSPEGSLASVVSEQEAEESEEKPTEPSKRLIAQNIPWTCTAEEIKTLFERHGTVLDVELSMYDNSRNRGLAFITMASEEEAILALSNLNSYDLNGRVIKVGFARSLKKKADQETTASTETFNVFVGNLAWRVRSRDLRELFGNTGKLISAEVIFQSNPRRSAGYGFVSYATEEEAEAAIAAHNEKRLMGRNIRLVLGKPQADKSEGKSSDDLLPFEASSESNP</sequence>
<evidence type="ECO:0000259" key="4">
    <source>
        <dbReference type="PROSITE" id="PS50102"/>
    </source>
</evidence>
<accession>A0ABD0U7D5</accession>
<dbReference type="AlphaFoldDB" id="A0ABD0U7D5"/>
<dbReference type="InterPro" id="IPR035979">
    <property type="entry name" value="RBD_domain_sf"/>
</dbReference>
<keyword evidence="1 2" id="KW-0694">RNA-binding</keyword>
<dbReference type="PANTHER" id="PTHR48025:SF17">
    <property type="entry name" value="28 KDA RIBONUCLEOPROTEIN, CHLOROPLASTIC"/>
    <property type="match status" value="1"/>
</dbReference>
<keyword evidence="6" id="KW-1185">Reference proteome</keyword>
<gene>
    <name evidence="5" type="ORF">M5K25_023112</name>
</gene>
<dbReference type="CDD" id="cd00590">
    <property type="entry name" value="RRM_SF"/>
    <property type="match status" value="1"/>
</dbReference>
<evidence type="ECO:0000256" key="3">
    <source>
        <dbReference type="SAM" id="MobiDB-lite"/>
    </source>
</evidence>
<dbReference type="InterPro" id="IPR050502">
    <property type="entry name" value="Euk_RNA-bind_prot"/>
</dbReference>
<feature type="domain" description="RRM" evidence="4">
    <location>
        <begin position="184"/>
        <end position="262"/>
    </location>
</feature>
<organism evidence="5 6">
    <name type="scientific">Dendrobium thyrsiflorum</name>
    <name type="common">Pinecone-like raceme dendrobium</name>
    <name type="synonym">Orchid</name>
    <dbReference type="NCBI Taxonomy" id="117978"/>
    <lineage>
        <taxon>Eukaryota</taxon>
        <taxon>Viridiplantae</taxon>
        <taxon>Streptophyta</taxon>
        <taxon>Embryophyta</taxon>
        <taxon>Tracheophyta</taxon>
        <taxon>Spermatophyta</taxon>
        <taxon>Magnoliopsida</taxon>
        <taxon>Liliopsida</taxon>
        <taxon>Asparagales</taxon>
        <taxon>Orchidaceae</taxon>
        <taxon>Epidendroideae</taxon>
        <taxon>Malaxideae</taxon>
        <taxon>Dendrobiinae</taxon>
        <taxon>Dendrobium</taxon>
    </lineage>
</organism>
<dbReference type="EMBL" id="JANQDX010000017">
    <property type="protein sequence ID" value="KAL0908609.1"/>
    <property type="molecule type" value="Genomic_DNA"/>
</dbReference>